<evidence type="ECO:0000313" key="3">
    <source>
        <dbReference type="Proteomes" id="UP000430272"/>
    </source>
</evidence>
<dbReference type="AlphaFoldDB" id="A0A844YCW4"/>
<proteinExistence type="predicted"/>
<evidence type="ECO:0000313" key="2">
    <source>
        <dbReference type="EMBL" id="MXO54798.1"/>
    </source>
</evidence>
<dbReference type="InterPro" id="IPR030972">
    <property type="entry name" value="UrcA_uranyl"/>
</dbReference>
<comment type="caution">
    <text evidence="2">The sequence shown here is derived from an EMBL/GenBank/DDBJ whole genome shotgun (WGS) entry which is preliminary data.</text>
</comment>
<accession>A0A844YCW4</accession>
<keyword evidence="1" id="KW-0732">Signal</keyword>
<evidence type="ECO:0000256" key="1">
    <source>
        <dbReference type="SAM" id="SignalP"/>
    </source>
</evidence>
<gene>
    <name evidence="2" type="ORF">GRI47_12380</name>
</gene>
<feature type="chain" id="PRO_5032528390" evidence="1">
    <location>
        <begin position="29"/>
        <end position="114"/>
    </location>
</feature>
<dbReference type="EMBL" id="WTYD01000002">
    <property type="protein sequence ID" value="MXO54798.1"/>
    <property type="molecule type" value="Genomic_DNA"/>
</dbReference>
<dbReference type="RefSeq" id="WP_160661683.1">
    <property type="nucleotide sequence ID" value="NZ_BAABDV010000001.1"/>
</dbReference>
<dbReference type="PROSITE" id="PS51257">
    <property type="entry name" value="PROKAR_LIPOPROTEIN"/>
    <property type="match status" value="1"/>
</dbReference>
<sequence>MKSRFGTLASTVAPLAAPLAAACGLALAASAAPAAAKTVSVDVAYADLDLTSPQGQSALDRRIDSAARHICGDGRQRTGTRIVDNAKMRVCVAEVKARAASQVAAVKQERQLGG</sequence>
<name>A0A844YCW4_9SPHN</name>
<dbReference type="OrthoDB" id="7450905at2"/>
<feature type="signal peptide" evidence="1">
    <location>
        <begin position="1"/>
        <end position="28"/>
    </location>
</feature>
<organism evidence="2 3">
    <name type="scientific">Qipengyuania pelagi</name>
    <dbReference type="NCBI Taxonomy" id="994320"/>
    <lineage>
        <taxon>Bacteria</taxon>
        <taxon>Pseudomonadati</taxon>
        <taxon>Pseudomonadota</taxon>
        <taxon>Alphaproteobacteria</taxon>
        <taxon>Sphingomonadales</taxon>
        <taxon>Erythrobacteraceae</taxon>
        <taxon>Qipengyuania</taxon>
    </lineage>
</organism>
<keyword evidence="3" id="KW-1185">Reference proteome</keyword>
<reference evidence="2 3" key="1">
    <citation type="submission" date="2019-12" db="EMBL/GenBank/DDBJ databases">
        <title>Genomic-based taxomic classification of the family Erythrobacteraceae.</title>
        <authorList>
            <person name="Xu L."/>
        </authorList>
    </citation>
    <scope>NUCLEOTIDE SEQUENCE [LARGE SCALE GENOMIC DNA]</scope>
    <source>
        <strain evidence="2 3">JCM 17468</strain>
    </source>
</reference>
<dbReference type="Proteomes" id="UP000430272">
    <property type="component" value="Unassembled WGS sequence"/>
</dbReference>
<protein>
    <submittedName>
        <fullName evidence="2">UrcA family protein</fullName>
    </submittedName>
</protein>
<dbReference type="NCBIfam" id="TIGR04433">
    <property type="entry name" value="UrcA_uranyl"/>
    <property type="match status" value="1"/>
</dbReference>